<evidence type="ECO:0000313" key="3">
    <source>
        <dbReference type="EMBL" id="PWZ43597.1"/>
    </source>
</evidence>
<dbReference type="Proteomes" id="UP000251960">
    <property type="component" value="Chromosome 10"/>
</dbReference>
<accession>A0A3L6G4W2</accession>
<dbReference type="SUPFAM" id="SSF51735">
    <property type="entry name" value="NAD(P)-binding Rossmann-fold domains"/>
    <property type="match status" value="1"/>
</dbReference>
<comment type="caution">
    <text evidence="3">The sequence shown here is derived from an EMBL/GenBank/DDBJ whole genome shotgun (WGS) entry which is preliminary data.</text>
</comment>
<proteinExistence type="predicted"/>
<organism evidence="3">
    <name type="scientific">Zea mays</name>
    <name type="common">Maize</name>
    <dbReference type="NCBI Taxonomy" id="4577"/>
    <lineage>
        <taxon>Eukaryota</taxon>
        <taxon>Viridiplantae</taxon>
        <taxon>Streptophyta</taxon>
        <taxon>Embryophyta</taxon>
        <taxon>Tracheophyta</taxon>
        <taxon>Spermatophyta</taxon>
        <taxon>Magnoliopsida</taxon>
        <taxon>Liliopsida</taxon>
        <taxon>Poales</taxon>
        <taxon>Poaceae</taxon>
        <taxon>PACMAD clade</taxon>
        <taxon>Panicoideae</taxon>
        <taxon>Andropogonodae</taxon>
        <taxon>Andropogoneae</taxon>
        <taxon>Tripsacinae</taxon>
        <taxon>Zea</taxon>
    </lineage>
</organism>
<dbReference type="EMBL" id="NCVQ01000002">
    <property type="protein sequence ID" value="PWZ43597.1"/>
    <property type="molecule type" value="Genomic_DNA"/>
</dbReference>
<feature type="domain" description="NAD-dependent epimerase/dehydratase" evidence="2">
    <location>
        <begin position="14"/>
        <end position="315"/>
    </location>
</feature>
<name>A0A3L6G4W2_MAIZE</name>
<gene>
    <name evidence="3" type="ORF">Zm00014a_019990</name>
</gene>
<dbReference type="InterPro" id="IPR036291">
    <property type="entry name" value="NAD(P)-bd_dom_sf"/>
</dbReference>
<dbReference type="PANTHER" id="PTHR10366:SF665">
    <property type="entry name" value="ANTHOCYANIDIN REDUCTASE"/>
    <property type="match status" value="1"/>
</dbReference>
<sequence length="399" mass="43433">MSSSAGDKRKKTACVTGGNGYIGSALIKMLLEDGYAVKTTVRNPASRPRRACAFTLLSLLELGGMVVIVNPTHHATTASPRLTTIWFRSDSESLPDDMDKNSHLKGLQQLGPLTVFRADMDEEGSFDDAVAGCDYVFLVAAPVNLAAQDPEKEQIEPSVRGTLNAMRSCAKAGTVRRVILTSSVAGVYIRPDLLQLRADGHVLDEESWSDVEYLRANRPPTWGYCVSKVLLEKEACRFAGEHGISLVTVCPVITVGAAPAPKVRTSIIDSLSMLSGDERGLAVLKGIEKTSGAVQLVHVDDLCRAELFLAEAAAADGRYICCGLNTTVLELARFLAHKYPQYGVKTNLDGDEQQLLEKPRVRVSSEKLVQEGFEYRHNTLDEIYDNVVEYGKALGILPY</sequence>
<dbReference type="FunFam" id="3.40.50.720:FF:000085">
    <property type="entry name" value="Dihydroflavonol reductase"/>
    <property type="match status" value="1"/>
</dbReference>
<dbReference type="AlphaFoldDB" id="A0A3L6G4W2"/>
<dbReference type="Gene3D" id="3.40.50.720">
    <property type="entry name" value="NAD(P)-binding Rossmann-like Domain"/>
    <property type="match status" value="2"/>
</dbReference>
<keyword evidence="1" id="KW-0560">Oxidoreductase</keyword>
<dbReference type="InterPro" id="IPR050425">
    <property type="entry name" value="NAD(P)_dehydrat-like"/>
</dbReference>
<evidence type="ECO:0000256" key="1">
    <source>
        <dbReference type="ARBA" id="ARBA00023002"/>
    </source>
</evidence>
<dbReference type="PANTHER" id="PTHR10366">
    <property type="entry name" value="NAD DEPENDENT EPIMERASE/DEHYDRATASE"/>
    <property type="match status" value="1"/>
</dbReference>
<dbReference type="ExpressionAtlas" id="A0A3L6G4W2">
    <property type="expression patterns" value="baseline and differential"/>
</dbReference>
<reference evidence="3" key="1">
    <citation type="journal article" date="2018" name="Nat. Genet.">
        <title>Extensive intraspecific gene order and gene structural variations between Mo17 and other maize genomes.</title>
        <authorList>
            <person name="Sun S."/>
            <person name="Zhou Y."/>
            <person name="Chen J."/>
            <person name="Shi J."/>
            <person name="Zhao H."/>
            <person name="Zhao H."/>
            <person name="Song W."/>
            <person name="Zhang M."/>
            <person name="Cui Y."/>
            <person name="Dong X."/>
            <person name="Liu H."/>
            <person name="Ma X."/>
            <person name="Jiao Y."/>
            <person name="Wang B."/>
            <person name="Wei X."/>
            <person name="Stein J.C."/>
            <person name="Glaubitz J.C."/>
            <person name="Lu F."/>
            <person name="Yu G."/>
            <person name="Liang C."/>
            <person name="Fengler K."/>
            <person name="Li B."/>
            <person name="Rafalski A."/>
            <person name="Schnable P.S."/>
            <person name="Ware D.H."/>
            <person name="Buckler E.S."/>
            <person name="Lai J."/>
        </authorList>
    </citation>
    <scope>NUCLEOTIDE SEQUENCE [LARGE SCALE GENOMIC DNA]</scope>
    <source>
        <tissue evidence="3">Seedling</tissue>
    </source>
</reference>
<dbReference type="Pfam" id="PF01370">
    <property type="entry name" value="Epimerase"/>
    <property type="match status" value="1"/>
</dbReference>
<dbReference type="InterPro" id="IPR001509">
    <property type="entry name" value="Epimerase_deHydtase"/>
</dbReference>
<dbReference type="GO" id="GO:0016491">
    <property type="term" value="F:oxidoreductase activity"/>
    <property type="evidence" value="ECO:0007669"/>
    <property type="project" value="UniProtKB-KW"/>
</dbReference>
<evidence type="ECO:0000259" key="2">
    <source>
        <dbReference type="Pfam" id="PF01370"/>
    </source>
</evidence>
<protein>
    <submittedName>
        <fullName evidence="3">Anthocyanidin reductase ((2S)-flavan-3-ol-forming)</fullName>
    </submittedName>
</protein>
<dbReference type="CDD" id="cd08958">
    <property type="entry name" value="FR_SDR_e"/>
    <property type="match status" value="1"/>
</dbReference>